<dbReference type="Proteomes" id="UP000051296">
    <property type="component" value="Unassembled WGS sequence"/>
</dbReference>
<proteinExistence type="predicted"/>
<dbReference type="InterPro" id="IPR010375">
    <property type="entry name" value="CdAMP_rec"/>
</dbReference>
<dbReference type="EMBL" id="JQAX01000002">
    <property type="protein sequence ID" value="KRN32306.1"/>
    <property type="molecule type" value="Genomic_DNA"/>
</dbReference>
<comment type="caution">
    <text evidence="1">The sequence shown here is derived from an EMBL/GenBank/DDBJ whole genome shotgun (WGS) entry which is preliminary data.</text>
</comment>
<organism evidence="1 2">
    <name type="scientific">Weissella halotolerans DSM 20190</name>
    <dbReference type="NCBI Taxonomy" id="1123500"/>
    <lineage>
        <taxon>Bacteria</taxon>
        <taxon>Bacillati</taxon>
        <taxon>Bacillota</taxon>
        <taxon>Bacilli</taxon>
        <taxon>Lactobacillales</taxon>
        <taxon>Lactobacillaceae</taxon>
        <taxon>Weissella</taxon>
    </lineage>
</organism>
<dbReference type="InterPro" id="IPR015867">
    <property type="entry name" value="N-reg_PII/ATP_PRibTrfase_C"/>
</dbReference>
<dbReference type="STRING" id="1123500.GCA_000420365_00773"/>
<evidence type="ECO:0000313" key="1">
    <source>
        <dbReference type="EMBL" id="KRN32306.1"/>
    </source>
</evidence>
<sequence>MKMITAIVQNQDANALGKAFVAAKIQATRIASKGGFLRAGNTTFLIGVPDDQVEQTLAIISETSKTRTQIMSPAWYTESVMESINTVPVEVQVGGATVFVQDVEQFHHF</sequence>
<dbReference type="PANTHER" id="PTHR38456:SF1">
    <property type="entry name" value="CYCLIC DI-AMP RECEPTOR A"/>
    <property type="match status" value="1"/>
</dbReference>
<protein>
    <submittedName>
        <fullName evidence="1">Uncharacterized protein</fullName>
    </submittedName>
</protein>
<dbReference type="Gene3D" id="3.30.70.120">
    <property type="match status" value="1"/>
</dbReference>
<dbReference type="FunCoup" id="A0A0R2FVF1">
    <property type="interactions" value="8"/>
</dbReference>
<dbReference type="PATRIC" id="fig|1123500.6.peg.660"/>
<dbReference type="OrthoDB" id="9794275at2"/>
<dbReference type="RefSeq" id="WP_022791547.1">
    <property type="nucleotide sequence ID" value="NZ_ATUU01000002.1"/>
</dbReference>
<dbReference type="AlphaFoldDB" id="A0A0R2FVF1"/>
<dbReference type="InterPro" id="IPR011322">
    <property type="entry name" value="N-reg_PII-like_a/b"/>
</dbReference>
<accession>A0A0R2FVF1</accession>
<dbReference type="eggNOG" id="COG3870">
    <property type="taxonomic scope" value="Bacteria"/>
</dbReference>
<keyword evidence="2" id="KW-1185">Reference proteome</keyword>
<evidence type="ECO:0000313" key="2">
    <source>
        <dbReference type="Proteomes" id="UP000051296"/>
    </source>
</evidence>
<dbReference type="SUPFAM" id="SSF54913">
    <property type="entry name" value="GlnB-like"/>
    <property type="match status" value="1"/>
</dbReference>
<gene>
    <name evidence="1" type="ORF">IV68_GL000657</name>
</gene>
<name>A0A0R2FVF1_9LACO</name>
<dbReference type="PANTHER" id="PTHR38456">
    <property type="entry name" value="CYCLIC DI-AMP RECEPTOR A"/>
    <property type="match status" value="1"/>
</dbReference>
<reference evidence="1 2" key="1">
    <citation type="journal article" date="2015" name="Genome Announc.">
        <title>Expanding the biotechnology potential of lactobacilli through comparative genomics of 213 strains and associated genera.</title>
        <authorList>
            <person name="Sun Z."/>
            <person name="Harris H.M."/>
            <person name="McCann A."/>
            <person name="Guo C."/>
            <person name="Argimon S."/>
            <person name="Zhang W."/>
            <person name="Yang X."/>
            <person name="Jeffery I.B."/>
            <person name="Cooney J.C."/>
            <person name="Kagawa T.F."/>
            <person name="Liu W."/>
            <person name="Song Y."/>
            <person name="Salvetti E."/>
            <person name="Wrobel A."/>
            <person name="Rasinkangas P."/>
            <person name="Parkhill J."/>
            <person name="Rea M.C."/>
            <person name="O'Sullivan O."/>
            <person name="Ritari J."/>
            <person name="Douillard F.P."/>
            <person name="Paul Ross R."/>
            <person name="Yang R."/>
            <person name="Briner A.E."/>
            <person name="Felis G.E."/>
            <person name="de Vos W.M."/>
            <person name="Barrangou R."/>
            <person name="Klaenhammer T.R."/>
            <person name="Caufield P.W."/>
            <person name="Cui Y."/>
            <person name="Zhang H."/>
            <person name="O'Toole P.W."/>
        </authorList>
    </citation>
    <scope>NUCLEOTIDE SEQUENCE [LARGE SCALE GENOMIC DNA]</scope>
    <source>
        <strain evidence="1 2">DSM 20190</strain>
    </source>
</reference>
<dbReference type="Pfam" id="PF06153">
    <property type="entry name" value="CdAMP_rec"/>
    <property type="match status" value="1"/>
</dbReference>
<dbReference type="InParanoid" id="A0A0R2FVF1"/>